<sequence length="139" mass="15581">RIWHESYCKQRFLRYFWTPCSHNLPFATICNCRLGQPFDPPKAATTRHVGPNSIQATLGTRLWGSRPSSHLPSSEDLDNPAEVLAQIIHDAYCGATKRTLGAGHGNPWSNYSCEKARKSYKLALWSLSTESGICDARKC</sequence>
<gene>
    <name evidence="1" type="ORF">BGTH12_LOCUS6301</name>
</gene>
<comment type="caution">
    <text evidence="1">The sequence shown here is derived from an EMBL/GenBank/DDBJ whole genome shotgun (WGS) entry which is preliminary data.</text>
</comment>
<proteinExistence type="predicted"/>
<reference evidence="1" key="1">
    <citation type="submission" date="2020-10" db="EMBL/GenBank/DDBJ databases">
        <authorList>
            <person name="Muller C M."/>
        </authorList>
    </citation>
    <scope>NUCLEOTIDE SEQUENCE</scope>
    <source>
        <strain evidence="1">THUN-12</strain>
    </source>
</reference>
<name>A0A9W4D6A3_BLUGR</name>
<dbReference type="AlphaFoldDB" id="A0A9W4D6A3"/>
<accession>A0A9W4D6A3</accession>
<feature type="non-terminal residue" evidence="1">
    <location>
        <position position="1"/>
    </location>
</feature>
<evidence type="ECO:0000313" key="1">
    <source>
        <dbReference type="EMBL" id="CAD6504943.1"/>
    </source>
</evidence>
<evidence type="ECO:0000313" key="2">
    <source>
        <dbReference type="Proteomes" id="UP000683417"/>
    </source>
</evidence>
<dbReference type="EMBL" id="CAJHIT010000009">
    <property type="protein sequence ID" value="CAD6504943.1"/>
    <property type="molecule type" value="Genomic_DNA"/>
</dbReference>
<protein>
    <submittedName>
        <fullName evidence="1">BgTH12-00442</fullName>
    </submittedName>
</protein>
<dbReference type="Proteomes" id="UP000683417">
    <property type="component" value="Unassembled WGS sequence"/>
</dbReference>
<organism evidence="1 2">
    <name type="scientific">Blumeria graminis f. sp. triticale</name>
    <dbReference type="NCBI Taxonomy" id="1689686"/>
    <lineage>
        <taxon>Eukaryota</taxon>
        <taxon>Fungi</taxon>
        <taxon>Dikarya</taxon>
        <taxon>Ascomycota</taxon>
        <taxon>Pezizomycotina</taxon>
        <taxon>Leotiomycetes</taxon>
        <taxon>Erysiphales</taxon>
        <taxon>Erysiphaceae</taxon>
        <taxon>Blumeria</taxon>
    </lineage>
</organism>